<dbReference type="EMBL" id="CP029752">
    <property type="protein sequence ID" value="QFG76418.1"/>
    <property type="molecule type" value="Genomic_DNA"/>
</dbReference>
<accession>A0A5P6A916</accession>
<sequence length="99" mass="10901">MVYKAGCCQEGDRLRYFGVFNESSGSVLSYLSQLDTEKNYVAELLANAPTPGYQTVEVTAIRDGFIAVRVRLINTNGSTLTHTITRTGPKYFEGGSDRL</sequence>
<organism evidence="1">
    <name type="scientific">Raoultella planticola</name>
    <name type="common">Klebsiella planticola</name>
    <dbReference type="NCBI Taxonomy" id="575"/>
    <lineage>
        <taxon>Bacteria</taxon>
        <taxon>Pseudomonadati</taxon>
        <taxon>Pseudomonadota</taxon>
        <taxon>Gammaproteobacteria</taxon>
        <taxon>Enterobacterales</taxon>
        <taxon>Enterobacteriaceae</taxon>
        <taxon>Klebsiella/Raoultella group</taxon>
        <taxon>Raoultella</taxon>
    </lineage>
</organism>
<gene>
    <name evidence="1" type="ORF">DMB90_01630</name>
</gene>
<protein>
    <submittedName>
        <fullName evidence="1">Uncharacterized protein</fullName>
    </submittedName>
</protein>
<proteinExistence type="predicted"/>
<evidence type="ECO:0000313" key="1">
    <source>
        <dbReference type="EMBL" id="QFG76418.1"/>
    </source>
</evidence>
<name>A0A5P6A916_RAOPL</name>
<reference evidence="1" key="1">
    <citation type="submission" date="2018-05" db="EMBL/GenBank/DDBJ databases">
        <title>Bacterial isolates from healthy term breastfed infants carrying antibiotic resistance genes.</title>
        <authorList>
            <person name="Casaburi G."/>
        </authorList>
    </citation>
    <scope>NUCLEOTIDE SEQUENCE [LARGE SCALE GENOMIC DNA]</scope>
    <source>
        <strain evidence="1">7084_4</strain>
    </source>
</reference>
<dbReference type="AlphaFoldDB" id="A0A5P6A916"/>